<sequence length="572" mass="63201">MEKETLMQKICRHLNASAHGIICGIKCGQNDPEASYPPQIILVFDILASVLQIQCPSRANQLHDIFIYIRAVTDFLQSRAVHFSSECLKSALGFLLALCKCSGGSFSWMSQLASGTPGSLPILLFLITIEVELKLRLPAHLEGYLEMDLVDVNVAQICLELLSLLIAGIAEAGREPADDTDDSMLFSLSDETLSSILKRLIGLGELMATSLTPEVSSTSSETVNPPPLALHVLVVYLQWSLHVYKNRFLAVGSKNECIAAFDETLFQPTYSPPSKLYDKLAKSFETHVWNPLQPLLGIVIPEAFRPTYPSGTSKLLALCRKLILRLARLFPAVVVTSLDTDFMLSLLADRSTNGVAILKGFMKISYLRDICNILEASQICHEINDVKESNASINVIGRVTSVLGLASAGSTILDHFNAEVDGQCCDRCKIAAQTQLAEGFCDVMVMLRTLVVNAWLIEFALRLGPSRLFDPVVPVVSGEEETYVSTWVSEAALTVLRQLVKLEPSSILDWNFYYHQDHTLQGFYTPCTLRNSAEAVLQCCRNNCSYSSTFRDVWQRKYAEVASEIASLDKDV</sequence>
<dbReference type="EMBL" id="JAKROA010000004">
    <property type="protein sequence ID" value="KAL5108008.1"/>
    <property type="molecule type" value="Genomic_DNA"/>
</dbReference>
<evidence type="ECO:0000313" key="1">
    <source>
        <dbReference type="EMBL" id="KAL5108008.1"/>
    </source>
</evidence>
<name>A0ABR4QFC0_9CEST</name>
<proteinExistence type="predicted"/>
<organism evidence="1 2">
    <name type="scientific">Taenia crassiceps</name>
    <dbReference type="NCBI Taxonomy" id="6207"/>
    <lineage>
        <taxon>Eukaryota</taxon>
        <taxon>Metazoa</taxon>
        <taxon>Spiralia</taxon>
        <taxon>Lophotrochozoa</taxon>
        <taxon>Platyhelminthes</taxon>
        <taxon>Cestoda</taxon>
        <taxon>Eucestoda</taxon>
        <taxon>Cyclophyllidea</taxon>
        <taxon>Taeniidae</taxon>
        <taxon>Taenia</taxon>
    </lineage>
</organism>
<comment type="caution">
    <text evidence="1">The sequence shown here is derived from an EMBL/GenBank/DDBJ whole genome shotgun (WGS) entry which is preliminary data.</text>
</comment>
<reference evidence="1 2" key="1">
    <citation type="journal article" date="2022" name="Front. Cell. Infect. Microbiol.">
        <title>The Genomes of Two Strains of Taenia crassiceps the Animal Model for the Study of Human Cysticercosis.</title>
        <authorList>
            <person name="Bobes R.J."/>
            <person name="Estrada K."/>
            <person name="Rios-Valencia D.G."/>
            <person name="Calderon-Gallegos A."/>
            <person name="de la Torre P."/>
            <person name="Carrero J.C."/>
            <person name="Sanchez-Flores A."/>
            <person name="Laclette J.P."/>
        </authorList>
    </citation>
    <scope>NUCLEOTIDE SEQUENCE [LARGE SCALE GENOMIC DNA]</scope>
    <source>
        <strain evidence="1">WFUcys</strain>
    </source>
</reference>
<accession>A0ABR4QFC0</accession>
<evidence type="ECO:0000313" key="2">
    <source>
        <dbReference type="Proteomes" id="UP001651158"/>
    </source>
</evidence>
<gene>
    <name evidence="1" type="ORF">TcWFU_007713</name>
</gene>
<protein>
    <submittedName>
        <fullName evidence="1">Uncharacterized protein</fullName>
    </submittedName>
</protein>
<dbReference type="Proteomes" id="UP001651158">
    <property type="component" value="Unassembled WGS sequence"/>
</dbReference>
<keyword evidence="2" id="KW-1185">Reference proteome</keyword>